<dbReference type="InterPro" id="IPR036397">
    <property type="entry name" value="RNaseH_sf"/>
</dbReference>
<keyword evidence="4" id="KW-0269">Exonuclease</keyword>
<dbReference type="SUPFAM" id="SSF53098">
    <property type="entry name" value="Ribonuclease H-like"/>
    <property type="match status" value="1"/>
</dbReference>
<evidence type="ECO:0000256" key="3">
    <source>
        <dbReference type="ARBA" id="ARBA00022801"/>
    </source>
</evidence>
<gene>
    <name evidence="6" type="ORF">S01H1_33384</name>
</gene>
<dbReference type="PANTHER" id="PTHR11046:SF0">
    <property type="entry name" value="OLIGORIBONUCLEASE, MITOCHONDRIAL"/>
    <property type="match status" value="1"/>
</dbReference>
<evidence type="ECO:0000313" key="6">
    <source>
        <dbReference type="EMBL" id="GAG10668.1"/>
    </source>
</evidence>
<keyword evidence="2" id="KW-0540">Nuclease</keyword>
<dbReference type="InterPro" id="IPR022894">
    <property type="entry name" value="Oligoribonuclease"/>
</dbReference>
<dbReference type="GO" id="GO:0003676">
    <property type="term" value="F:nucleic acid binding"/>
    <property type="evidence" value="ECO:0007669"/>
    <property type="project" value="InterPro"/>
</dbReference>
<keyword evidence="3" id="KW-0378">Hydrolase</keyword>
<proteinExistence type="inferred from homology"/>
<dbReference type="InterPro" id="IPR013520">
    <property type="entry name" value="Ribonucl_H"/>
</dbReference>
<dbReference type="GO" id="GO:0005739">
    <property type="term" value="C:mitochondrion"/>
    <property type="evidence" value="ECO:0007669"/>
    <property type="project" value="TreeGrafter"/>
</dbReference>
<sequence length="116" mass="12745">MTAKQNSNNLVWLDLETSGLDVNSCSILEIATIITDGSLNILAQGPNLVVHQPESVLSKMDEWCAEQHGNSGLIEEVRRSLVSLAQAEQETLEVVRTYCPKQGCPLCGNSICFDRR</sequence>
<accession>X0VDX1</accession>
<feature type="domain" description="Exonuclease" evidence="5">
    <location>
        <begin position="11"/>
        <end position="111"/>
    </location>
</feature>
<reference evidence="6" key="1">
    <citation type="journal article" date="2014" name="Front. Microbiol.">
        <title>High frequency of phylogenetically diverse reductive dehalogenase-homologous genes in deep subseafloor sedimentary metagenomes.</title>
        <authorList>
            <person name="Kawai M."/>
            <person name="Futagami T."/>
            <person name="Toyoda A."/>
            <person name="Takaki Y."/>
            <person name="Nishi S."/>
            <person name="Hori S."/>
            <person name="Arai W."/>
            <person name="Tsubouchi T."/>
            <person name="Morono Y."/>
            <person name="Uchiyama I."/>
            <person name="Ito T."/>
            <person name="Fujiyama A."/>
            <person name="Inagaki F."/>
            <person name="Takami H."/>
        </authorList>
    </citation>
    <scope>NUCLEOTIDE SEQUENCE</scope>
    <source>
        <strain evidence="6">Expedition CK06-06</strain>
    </source>
</reference>
<dbReference type="AlphaFoldDB" id="X0VDX1"/>
<evidence type="ECO:0000259" key="5">
    <source>
        <dbReference type="Pfam" id="PF00929"/>
    </source>
</evidence>
<dbReference type="PANTHER" id="PTHR11046">
    <property type="entry name" value="OLIGORIBONUCLEASE, MITOCHONDRIAL"/>
    <property type="match status" value="1"/>
</dbReference>
<evidence type="ECO:0000256" key="2">
    <source>
        <dbReference type="ARBA" id="ARBA00022722"/>
    </source>
</evidence>
<dbReference type="InterPro" id="IPR012337">
    <property type="entry name" value="RNaseH-like_sf"/>
</dbReference>
<dbReference type="Pfam" id="PF00929">
    <property type="entry name" value="RNase_T"/>
    <property type="match status" value="1"/>
</dbReference>
<dbReference type="GO" id="GO:0000175">
    <property type="term" value="F:3'-5'-RNA exonuclease activity"/>
    <property type="evidence" value="ECO:0007669"/>
    <property type="project" value="InterPro"/>
</dbReference>
<comment type="similarity">
    <text evidence="1">Belongs to the oligoribonuclease family.</text>
</comment>
<organism evidence="6">
    <name type="scientific">marine sediment metagenome</name>
    <dbReference type="NCBI Taxonomy" id="412755"/>
    <lineage>
        <taxon>unclassified sequences</taxon>
        <taxon>metagenomes</taxon>
        <taxon>ecological metagenomes</taxon>
    </lineage>
</organism>
<evidence type="ECO:0000256" key="4">
    <source>
        <dbReference type="ARBA" id="ARBA00022839"/>
    </source>
</evidence>
<feature type="non-terminal residue" evidence="6">
    <location>
        <position position="116"/>
    </location>
</feature>
<dbReference type="Gene3D" id="3.30.420.10">
    <property type="entry name" value="Ribonuclease H-like superfamily/Ribonuclease H"/>
    <property type="match status" value="1"/>
</dbReference>
<name>X0VDX1_9ZZZZ</name>
<dbReference type="EMBL" id="BARS01020724">
    <property type="protein sequence ID" value="GAG10668.1"/>
    <property type="molecule type" value="Genomic_DNA"/>
</dbReference>
<comment type="caution">
    <text evidence="6">The sequence shown here is derived from an EMBL/GenBank/DDBJ whole genome shotgun (WGS) entry which is preliminary data.</text>
</comment>
<dbReference type="NCBIfam" id="NF003765">
    <property type="entry name" value="PRK05359.1"/>
    <property type="match status" value="1"/>
</dbReference>
<evidence type="ECO:0000256" key="1">
    <source>
        <dbReference type="ARBA" id="ARBA00009921"/>
    </source>
</evidence>
<dbReference type="CDD" id="cd06135">
    <property type="entry name" value="Orn"/>
    <property type="match status" value="1"/>
</dbReference>
<protein>
    <recommendedName>
        <fullName evidence="5">Exonuclease domain-containing protein</fullName>
    </recommendedName>
</protein>